<dbReference type="PANTHER" id="PTHR28020">
    <property type="entry name" value="YAP1-BINDING PROTEIN 1-RELATED"/>
    <property type="match status" value="1"/>
</dbReference>
<sequence length="545" mass="64114">MDWKKSVQKATALTIETNDYVSYCTMVEMLLEKNLTRKEEDQLDLLRCLNDELRKPEYDQLTKEIAWDVLGMLLPYVNGCSSEEAVKFMRFLAEKGNPKEVFLKSNEILTNMMFQNLSQFEVTVDSMNSAINRIETNKPLVFLDSYIVSLYSGITRILLVKEANRFRIWDMCLDSIGKITRRFGKYSECHLNLMAAFTIFLQLFLSSECLFFSFRELLNSKHPHVEFRKNRFSYDVQQLQELDSFLVRLLDIFDELCSMGENGWEQLVKRFYVQIMNLDSAEGSICNQEEEEQEEDMHQKVMIDNKGCVALLTIRSFYRERSFLQDLFFNSKEHILLDSLFTLMSIEGNPEASGFTDLALYQTLLLSKFIIECSAEDHERFFSLLQIYQYFSAFSSEPWIRLIANDIVFHLLDSVSPDIRFKYVLDTLEECPFVNVKASILNYYQKNGLLSKPVENNPFFLKKNLSTVLKILFDDLFDLTADPLSLIYLQQALIFLYYLKFQNCLDYNDQVLQFLKRIENFVQQNEEKVPNQNLTYYLELLQPKN</sequence>
<gene>
    <name evidence="1" type="ORF">SPOG_00444</name>
</gene>
<dbReference type="EMBL" id="KE546990">
    <property type="protein sequence ID" value="EPY52024.1"/>
    <property type="molecule type" value="Genomic_DNA"/>
</dbReference>
<proteinExistence type="predicted"/>
<reference evidence="1 2" key="1">
    <citation type="journal article" date="2011" name="Science">
        <title>Comparative functional genomics of the fission yeasts.</title>
        <authorList>
            <person name="Rhind N."/>
            <person name="Chen Z."/>
            <person name="Yassour M."/>
            <person name="Thompson D.A."/>
            <person name="Haas B.J."/>
            <person name="Habib N."/>
            <person name="Wapinski I."/>
            <person name="Roy S."/>
            <person name="Lin M.F."/>
            <person name="Heiman D.I."/>
            <person name="Young S.K."/>
            <person name="Furuya K."/>
            <person name="Guo Y."/>
            <person name="Pidoux A."/>
            <person name="Chen H.M."/>
            <person name="Robbertse B."/>
            <person name="Goldberg J.M."/>
            <person name="Aoki K."/>
            <person name="Bayne E.H."/>
            <person name="Berlin A.M."/>
            <person name="Desjardins C.A."/>
            <person name="Dobbs E."/>
            <person name="Dukaj L."/>
            <person name="Fan L."/>
            <person name="FitzGerald M.G."/>
            <person name="French C."/>
            <person name="Gujja S."/>
            <person name="Hansen K."/>
            <person name="Keifenheim D."/>
            <person name="Levin J.Z."/>
            <person name="Mosher R.A."/>
            <person name="Mueller C.A."/>
            <person name="Pfiffner J."/>
            <person name="Priest M."/>
            <person name="Russ C."/>
            <person name="Smialowska A."/>
            <person name="Swoboda P."/>
            <person name="Sykes S.M."/>
            <person name="Vaughn M."/>
            <person name="Vengrova S."/>
            <person name="Yoder R."/>
            <person name="Zeng Q."/>
            <person name="Allshire R."/>
            <person name="Baulcombe D."/>
            <person name="Birren B.W."/>
            <person name="Brown W."/>
            <person name="Ekwall K."/>
            <person name="Kellis M."/>
            <person name="Leatherwood J."/>
            <person name="Levin H."/>
            <person name="Margalit H."/>
            <person name="Martienssen R."/>
            <person name="Nieduszynski C.A."/>
            <person name="Spatafora J.W."/>
            <person name="Friedman N."/>
            <person name="Dalgaard J.Z."/>
            <person name="Baumann P."/>
            <person name="Niki H."/>
            <person name="Regev A."/>
            <person name="Nusbaum C."/>
        </authorList>
    </citation>
    <scope>NUCLEOTIDE SEQUENCE [LARGE SCALE GENOMIC DNA]</scope>
    <source>
        <strain evidence="2">OY26 / ATCC MYA-4695 / CBS 11777 / NBRC 106824 / NRRL Y48691</strain>
    </source>
</reference>
<dbReference type="RefSeq" id="XP_013023407.1">
    <property type="nucleotide sequence ID" value="XM_013167953.1"/>
</dbReference>
<dbReference type="OMA" id="EPWIRLI"/>
<dbReference type="STRING" id="653667.S9W0S8"/>
<dbReference type="GeneID" id="25034776"/>
<dbReference type="InterPro" id="IPR013877">
    <property type="entry name" value="YAP-bd/ALF4/Glomulin"/>
</dbReference>
<dbReference type="Pfam" id="PF08568">
    <property type="entry name" value="Kinetochor_Ybp2"/>
    <property type="match status" value="2"/>
</dbReference>
<protein>
    <submittedName>
        <fullName evidence="1">Central kinetochore associated family protein</fullName>
    </submittedName>
</protein>
<dbReference type="HOGENOM" id="CLU_499820_0_0_1"/>
<dbReference type="Proteomes" id="UP000015464">
    <property type="component" value="Unassembled WGS sequence"/>
</dbReference>
<name>S9W0S8_SCHCR</name>
<evidence type="ECO:0000313" key="2">
    <source>
        <dbReference type="Proteomes" id="UP000015464"/>
    </source>
</evidence>
<dbReference type="PANTHER" id="PTHR28020:SF1">
    <property type="entry name" value="YAP1-BINDING PROTEIN 1-RELATED"/>
    <property type="match status" value="1"/>
</dbReference>
<accession>S9W0S8</accession>
<evidence type="ECO:0000313" key="1">
    <source>
        <dbReference type="EMBL" id="EPY52024.1"/>
    </source>
</evidence>
<organism evidence="1 2">
    <name type="scientific">Schizosaccharomyces cryophilus (strain OY26 / ATCC MYA-4695 / CBS 11777 / NBRC 106824 / NRRL Y48691)</name>
    <name type="common">Fission yeast</name>
    <dbReference type="NCBI Taxonomy" id="653667"/>
    <lineage>
        <taxon>Eukaryota</taxon>
        <taxon>Fungi</taxon>
        <taxon>Dikarya</taxon>
        <taxon>Ascomycota</taxon>
        <taxon>Taphrinomycotina</taxon>
        <taxon>Schizosaccharomycetes</taxon>
        <taxon>Schizosaccharomycetales</taxon>
        <taxon>Schizosaccharomycetaceae</taxon>
        <taxon>Schizosaccharomyces</taxon>
    </lineage>
</organism>
<keyword evidence="2" id="KW-1185">Reference proteome</keyword>
<dbReference type="OrthoDB" id="5396786at2759"/>
<dbReference type="GO" id="GO:0005737">
    <property type="term" value="C:cytoplasm"/>
    <property type="evidence" value="ECO:0007669"/>
    <property type="project" value="TreeGrafter"/>
</dbReference>
<dbReference type="InterPro" id="IPR040347">
    <property type="entry name" value="YBP1/2"/>
</dbReference>
<dbReference type="GO" id="GO:0034599">
    <property type="term" value="P:cellular response to oxidative stress"/>
    <property type="evidence" value="ECO:0007669"/>
    <property type="project" value="InterPro"/>
</dbReference>
<dbReference type="AlphaFoldDB" id="S9W0S8"/>